<keyword evidence="1" id="KW-0472">Membrane</keyword>
<name>A0ABU2X5D0_9ACTN</name>
<feature type="transmembrane region" description="Helical" evidence="1">
    <location>
        <begin position="25"/>
        <end position="48"/>
    </location>
</feature>
<dbReference type="Pfam" id="PF04286">
    <property type="entry name" value="DUF445"/>
    <property type="match status" value="1"/>
</dbReference>
<feature type="non-terminal residue" evidence="2">
    <location>
        <position position="1"/>
    </location>
</feature>
<evidence type="ECO:0000256" key="1">
    <source>
        <dbReference type="SAM" id="Phobius"/>
    </source>
</evidence>
<reference evidence="2" key="1">
    <citation type="submission" date="2023-09" db="EMBL/GenBank/DDBJ databases">
        <title>30 novel species of actinomycetes from the DSMZ collection.</title>
        <authorList>
            <person name="Nouioui I."/>
        </authorList>
    </citation>
    <scope>NUCLEOTIDE SEQUENCE</scope>
    <source>
        <strain evidence="2">DSM 115977</strain>
    </source>
</reference>
<dbReference type="EMBL" id="JAVRFL010000103">
    <property type="protein sequence ID" value="MDT0533399.1"/>
    <property type="molecule type" value="Genomic_DNA"/>
</dbReference>
<keyword evidence="3" id="KW-1185">Reference proteome</keyword>
<protein>
    <submittedName>
        <fullName evidence="2">DUF445 family protein</fullName>
    </submittedName>
</protein>
<dbReference type="RefSeq" id="WP_311415012.1">
    <property type="nucleotide sequence ID" value="NZ_JAVRFL010000103.1"/>
</dbReference>
<keyword evidence="1" id="KW-1133">Transmembrane helix</keyword>
<evidence type="ECO:0000313" key="2">
    <source>
        <dbReference type="EMBL" id="MDT0533399.1"/>
    </source>
</evidence>
<keyword evidence="1" id="KW-0812">Transmembrane</keyword>
<dbReference type="InterPro" id="IPR007383">
    <property type="entry name" value="DUF445"/>
</dbReference>
<evidence type="ECO:0000313" key="3">
    <source>
        <dbReference type="Proteomes" id="UP001180973"/>
    </source>
</evidence>
<dbReference type="PANTHER" id="PTHR38442:SF1">
    <property type="entry name" value="INNER MEMBRANE PROTEIN"/>
    <property type="match status" value="1"/>
</dbReference>
<proteinExistence type="predicted"/>
<dbReference type="PANTHER" id="PTHR38442">
    <property type="entry name" value="INNER MEMBRANE PROTEIN-RELATED"/>
    <property type="match status" value="1"/>
</dbReference>
<comment type="caution">
    <text evidence="2">The sequence shown here is derived from an EMBL/GenBank/DDBJ whole genome shotgun (WGS) entry which is preliminary data.</text>
</comment>
<accession>A0ABU2X5D0</accession>
<gene>
    <name evidence="2" type="ORF">RM555_30895</name>
</gene>
<dbReference type="Proteomes" id="UP001180973">
    <property type="component" value="Unassembled WGS sequence"/>
</dbReference>
<organism evidence="2 3">
    <name type="scientific">Micromonospora reichwaldensis</name>
    <dbReference type="NCBI Taxonomy" id="3075516"/>
    <lineage>
        <taxon>Bacteria</taxon>
        <taxon>Bacillati</taxon>
        <taxon>Actinomycetota</taxon>
        <taxon>Actinomycetes</taxon>
        <taxon>Micromonosporales</taxon>
        <taxon>Micromonosporaceae</taxon>
        <taxon>Micromonospora</taxon>
    </lineage>
</organism>
<sequence>ETVARWDGEQTARTLELFVGKDLQFIRINGSIVGALAGLAIHGVATLFL</sequence>